<evidence type="ECO:0000313" key="4">
    <source>
        <dbReference type="EMBL" id="SBT20432.1"/>
    </source>
</evidence>
<name>A0A1C3JNG2_9GAMM</name>
<dbReference type="Proteomes" id="UP000092871">
    <property type="component" value="Unassembled WGS sequence"/>
</dbReference>
<dbReference type="OrthoDB" id="1401001at2"/>
<keyword evidence="1" id="KW-0560">Oxidoreductase</keyword>
<dbReference type="EMBL" id="FLRB01000006">
    <property type="protein sequence ID" value="SBT20432.1"/>
    <property type="molecule type" value="Genomic_DNA"/>
</dbReference>
<dbReference type="SUPFAM" id="SSF51905">
    <property type="entry name" value="FAD/NAD(P)-binding domain"/>
    <property type="match status" value="1"/>
</dbReference>
<keyword evidence="3" id="KW-0808">Transferase</keyword>
<protein>
    <submittedName>
        <fullName evidence="3">tRNA 5-methylaminomethyl-2-thiouridine biosynthesis bifunctional protein MnmC</fullName>
        <ecNumber evidence="3">2.1.1.61</ecNumber>
    </submittedName>
</protein>
<evidence type="ECO:0000256" key="1">
    <source>
        <dbReference type="ARBA" id="ARBA00023002"/>
    </source>
</evidence>
<feature type="domain" description="FAD dependent oxidoreductase" evidence="2">
    <location>
        <begin position="17"/>
        <end position="50"/>
    </location>
</feature>
<dbReference type="AlphaFoldDB" id="A0A1C3JNG2"/>
<dbReference type="Proteomes" id="UP000092840">
    <property type="component" value="Unassembled WGS sequence"/>
</dbReference>
<proteinExistence type="predicted"/>
<accession>A0A1C3JNG2</accession>
<dbReference type="EC" id="2.1.1.61" evidence="3"/>
<dbReference type="GO" id="GO:0032259">
    <property type="term" value="P:methylation"/>
    <property type="evidence" value="ECO:0007669"/>
    <property type="project" value="UniProtKB-KW"/>
</dbReference>
<keyword evidence="5" id="KW-1185">Reference proteome</keyword>
<reference evidence="3 6" key="2">
    <citation type="submission" date="2016-06" db="EMBL/GenBank/DDBJ databases">
        <authorList>
            <person name="Kjaerup R.B."/>
            <person name="Dalgaard T.S."/>
            <person name="Juul-Madsen H.R."/>
        </authorList>
    </citation>
    <scope>NUCLEOTIDE SEQUENCE [LARGE SCALE GENOMIC DNA]</scope>
    <source>
        <strain evidence="3 6">CECT 5115</strain>
    </source>
</reference>
<evidence type="ECO:0000313" key="6">
    <source>
        <dbReference type="Proteomes" id="UP000092871"/>
    </source>
</evidence>
<dbReference type="EMBL" id="FLRA01000003">
    <property type="protein sequence ID" value="SBT16716.1"/>
    <property type="molecule type" value="Genomic_DNA"/>
</dbReference>
<dbReference type="InterPro" id="IPR036188">
    <property type="entry name" value="FAD/NAD-bd_sf"/>
</dbReference>
<evidence type="ECO:0000259" key="2">
    <source>
        <dbReference type="Pfam" id="PF01266"/>
    </source>
</evidence>
<dbReference type="GO" id="GO:0004808">
    <property type="term" value="F:tRNA (5-methylaminomethyl-2-thiouridylate)(34)-methyltransferase activity"/>
    <property type="evidence" value="ECO:0007669"/>
    <property type="project" value="UniProtKB-EC"/>
</dbReference>
<gene>
    <name evidence="3" type="primary">mnmC_2</name>
    <name evidence="4" type="synonym">mnmC_1</name>
    <name evidence="3" type="ORF">MGA5115_00798</name>
    <name evidence="4" type="ORF">MGA5116_01016</name>
</gene>
<dbReference type="Pfam" id="PF01266">
    <property type="entry name" value="DAO"/>
    <property type="match status" value="1"/>
</dbReference>
<evidence type="ECO:0000313" key="3">
    <source>
        <dbReference type="EMBL" id="SBT16716.1"/>
    </source>
</evidence>
<evidence type="ECO:0000313" key="5">
    <source>
        <dbReference type="Proteomes" id="UP000092840"/>
    </source>
</evidence>
<sequence length="499" mass="55307">MTQTLTGENLRAAKAKKVAVVGAGVAGSTIALRLAELGIDTTLIEKGPSLVNGPPFCHLHAGGNLYREISDQQCLTLLQQSIDTTKVYAQSINVRPTVLAVPTSDPSEPLDLLPRLEKLRAQYQVLVDQDASNEVLGKPADYFRLYDRAEIEAIGQRPLPEQAQCDEDWLVAFAKQVNLDTIKFPLVVVQEYGLSAFRWAAIANLAIDRLPSCHLQTHTSVVDIRRSETGKGWQIITKPASRNLESTVNQDVQVTEYDYVVNACGFKSGELDDMIKAKRQRMVEFKASFVTHWPECQGLWPEIVFHGQRGTPQGMAQLTPYPGGYFQLHGMTQAITLFEGGLVASSEQSAQPRLAPHFIKKIDEQWPEHLVTERTVSNIAHIAKFIPDFKSAKTASKPLFGAQQIPGEDPDLRAADVSFDQQGYARAEIVKASSALATADAILKDLLETGVIKSELAQHYLTKHYFPVTKQCRSDEITKLAEQFARDRHYPDALARNFS</sequence>
<dbReference type="GO" id="GO:0016491">
    <property type="term" value="F:oxidoreductase activity"/>
    <property type="evidence" value="ECO:0007669"/>
    <property type="project" value="UniProtKB-KW"/>
</dbReference>
<reference evidence="4 5" key="1">
    <citation type="submission" date="2016-06" db="EMBL/GenBank/DDBJ databases">
        <authorList>
            <person name="Rodrigo-Torres L."/>
            <person name="Arahal D.R."/>
        </authorList>
    </citation>
    <scope>NUCLEOTIDE SEQUENCE [LARGE SCALE GENOMIC DNA]</scope>
    <source>
        <strain evidence="4 5">CECT 5116</strain>
    </source>
</reference>
<keyword evidence="3" id="KW-0489">Methyltransferase</keyword>
<dbReference type="Gene3D" id="3.50.50.60">
    <property type="entry name" value="FAD/NAD(P)-binding domain"/>
    <property type="match status" value="1"/>
</dbReference>
<dbReference type="RefSeq" id="WP_067032204.1">
    <property type="nucleotide sequence ID" value="NZ_FLRA01000003.1"/>
</dbReference>
<organism evidence="3 6">
    <name type="scientific">Marinomonas gallaica</name>
    <dbReference type="NCBI Taxonomy" id="1806667"/>
    <lineage>
        <taxon>Bacteria</taxon>
        <taxon>Pseudomonadati</taxon>
        <taxon>Pseudomonadota</taxon>
        <taxon>Gammaproteobacteria</taxon>
        <taxon>Oceanospirillales</taxon>
        <taxon>Oceanospirillaceae</taxon>
        <taxon>Marinomonas</taxon>
    </lineage>
</organism>
<dbReference type="InterPro" id="IPR006076">
    <property type="entry name" value="FAD-dep_OxRdtase"/>
</dbReference>